<name>A0A8H3DYE3_9AGAM</name>
<evidence type="ECO:0000313" key="2">
    <source>
        <dbReference type="EMBL" id="CAE7072020.1"/>
    </source>
</evidence>
<evidence type="ECO:0000256" key="1">
    <source>
        <dbReference type="SAM" id="MobiDB-lite"/>
    </source>
</evidence>
<proteinExistence type="predicted"/>
<protein>
    <submittedName>
        <fullName evidence="2">Uncharacterized protein</fullName>
    </submittedName>
</protein>
<comment type="caution">
    <text evidence="2">The sequence shown here is derived from an EMBL/GenBank/DDBJ whole genome shotgun (WGS) entry which is preliminary data.</text>
</comment>
<feature type="compositionally biased region" description="Basic and acidic residues" evidence="1">
    <location>
        <begin position="563"/>
        <end position="583"/>
    </location>
</feature>
<gene>
    <name evidence="2" type="ORF">RDB_LOCUS16191</name>
</gene>
<sequence>MDGNDGAVQHARKLLVYVHDVPVYVSQALMDRMAQNDTLQLVHEHRLRAPRAGPMDRLLIRAGLKDLQKSALDNAVSQAHAFITSKYQKGDQIVILVDTSDSAYPRRAAEILARHLYDGTRPDEPSKVPNIGIDTAGPRIPIHCICVVGEVGLSIDSSPKFYDDLKSSFPPGIERIIFLVRSADVGWTYSTTLDAGGAVVSKEIHLTSGYLIHNLVMIRDGLVHATQDVIHYKSELGTMHMRLVTAVNSHIPWAGAWFATSADQALQVVAGIEDPGDEDGRAEEVQDSLDDAILELLRYMEELSCSDDYDPISLIIEARLKDQQSEYRTMSMGDIGMVKVVKMSQGSTGEKTLFKLVRNRASRIRLHENAFLYNRIAWRGPDTTSGNLGLTSGAQASRFVAKEELKDLNSLLKTGEPLHAFIDRGPCIHVLILTKEWSRLFSLAGIIDQGRTPVLKGVDGALYHAQQVVDQLIQPNARVERYDVYRFDQSSSSIVPIRVGWKTLDVVHMLVEARAFIISEGDKPGSMWIGCEALNKNPSFDGWGPRHRIHFKSGLPNVVPASSREEDIRSEEESVRSKEKGHSSVEQGIANTSQGPQEDSTGGSQKGSNGELQRKIRRLRDKLNGYITAYTTATGSIFISTPNNAQALRICSTAASQYLKSLLVKHGTQVQTKEQLNSAVKLLESYRRRTAILEAQELQYLIIGTTILLSSLLNGSPPAIGARYVMHLLQIVNGTENGQNQLALEYLSFPLLVFALSQHDYPGWSQPPPLNAISRAERTIEVITYYVANPEMLGGASSTMINLGLLELLSDPGGYKLEDADIVAIAEAFDPMGEDDHTYIHTLPENSSPHSFSRMVSSMATIALNERNGIITKECATVACLTVMNRTGMDQSAPDSPLGEVYAFVVECVLDLPASGPDARGQNAALDLMQKFHDPSYPERRESLIANLAQPLEARGLFTRLNQHTDLGASDDKNFSGITKLFATGQALFLIDLALRSGVTDDEYWRRCLNSFVGDEGMWESPELATSRLVEHRNILAEGYRGMYELDRMSRHHYFEILYDSLARPSSS</sequence>
<reference evidence="2" key="1">
    <citation type="submission" date="2021-01" db="EMBL/GenBank/DDBJ databases">
        <authorList>
            <person name="Kaushik A."/>
        </authorList>
    </citation>
    <scope>NUCLEOTIDE SEQUENCE</scope>
    <source>
        <strain evidence="2">AG5</strain>
    </source>
</reference>
<dbReference type="AlphaFoldDB" id="A0A8H3DYE3"/>
<feature type="region of interest" description="Disordered" evidence="1">
    <location>
        <begin position="554"/>
        <end position="613"/>
    </location>
</feature>
<organism evidence="2 3">
    <name type="scientific">Rhizoctonia solani</name>
    <dbReference type="NCBI Taxonomy" id="456999"/>
    <lineage>
        <taxon>Eukaryota</taxon>
        <taxon>Fungi</taxon>
        <taxon>Dikarya</taxon>
        <taxon>Basidiomycota</taxon>
        <taxon>Agaricomycotina</taxon>
        <taxon>Agaricomycetes</taxon>
        <taxon>Cantharellales</taxon>
        <taxon>Ceratobasidiaceae</taxon>
        <taxon>Rhizoctonia</taxon>
    </lineage>
</organism>
<accession>A0A8H3DYE3</accession>
<dbReference type="Proteomes" id="UP000663827">
    <property type="component" value="Unassembled WGS sequence"/>
</dbReference>
<feature type="compositionally biased region" description="Polar residues" evidence="1">
    <location>
        <begin position="584"/>
        <end position="611"/>
    </location>
</feature>
<evidence type="ECO:0000313" key="3">
    <source>
        <dbReference type="Proteomes" id="UP000663827"/>
    </source>
</evidence>
<dbReference type="EMBL" id="CAJNJQ010000344">
    <property type="protein sequence ID" value="CAE7072020.1"/>
    <property type="molecule type" value="Genomic_DNA"/>
</dbReference>